<evidence type="ECO:0000313" key="3">
    <source>
        <dbReference type="EMBL" id="CAD7250404.1"/>
    </source>
</evidence>
<dbReference type="PANTHER" id="PTHR24252:SF7">
    <property type="entry name" value="HYALIN"/>
    <property type="match status" value="1"/>
</dbReference>
<feature type="domain" description="Peptidase S1" evidence="2">
    <location>
        <begin position="18"/>
        <end position="207"/>
    </location>
</feature>
<evidence type="ECO:0000259" key="2">
    <source>
        <dbReference type="PROSITE" id="PS50240"/>
    </source>
</evidence>
<dbReference type="SMART" id="SM00020">
    <property type="entry name" value="Tryp_SPc"/>
    <property type="match status" value="1"/>
</dbReference>
<dbReference type="EMBL" id="CAJPEV010002838">
    <property type="protein sequence ID" value="CAG0898185.1"/>
    <property type="molecule type" value="Genomic_DNA"/>
</dbReference>
<dbReference type="AlphaFoldDB" id="A0A7R9FPN4"/>
<sequence length="207" mass="22824">MRSDDIPTDVTQLDFDRIIGGTPVPSQRKYPWVGWMGTAKNNFICTLALNNDRYMLTAAHCIQSNLAGTFYVTLGSKNLFQLPAGQSIQIAAKAIRHPNYNTQTLQNDIALLKLQTPLNFVAYPNIRPICLDSANPRANSVVTIVGWGLTSGISQRVSGLDLRTDLGRVPIDGEIGRRVSDGLGSLWVRREDNSVIINGRNNCRRTA</sequence>
<proteinExistence type="predicted"/>
<dbReference type="InterPro" id="IPR018114">
    <property type="entry name" value="TRYPSIN_HIS"/>
</dbReference>
<dbReference type="InterPro" id="IPR009003">
    <property type="entry name" value="Peptidase_S1_PA"/>
</dbReference>
<dbReference type="Pfam" id="PF00089">
    <property type="entry name" value="Trypsin"/>
    <property type="match status" value="1"/>
</dbReference>
<dbReference type="PRINTS" id="PR00722">
    <property type="entry name" value="CHYMOTRYPSIN"/>
</dbReference>
<keyword evidence="4" id="KW-1185">Reference proteome</keyword>
<dbReference type="InterPro" id="IPR001254">
    <property type="entry name" value="Trypsin_dom"/>
</dbReference>
<dbReference type="Gene3D" id="2.40.10.10">
    <property type="entry name" value="Trypsin-like serine proteases"/>
    <property type="match status" value="1"/>
</dbReference>
<dbReference type="FunFam" id="2.40.10.10:FF:000068">
    <property type="entry name" value="transmembrane protease serine 2"/>
    <property type="match status" value="1"/>
</dbReference>
<keyword evidence="1" id="KW-1015">Disulfide bond</keyword>
<dbReference type="PROSITE" id="PS00134">
    <property type="entry name" value="TRYPSIN_HIS"/>
    <property type="match status" value="1"/>
</dbReference>
<accession>A0A7R9FPN4</accession>
<name>A0A7R9FPN4_9CRUS</name>
<dbReference type="EMBL" id="LR902355">
    <property type="protein sequence ID" value="CAD7250404.1"/>
    <property type="molecule type" value="Genomic_DNA"/>
</dbReference>
<evidence type="ECO:0000313" key="4">
    <source>
        <dbReference type="Proteomes" id="UP000677054"/>
    </source>
</evidence>
<dbReference type="SUPFAM" id="SSF50494">
    <property type="entry name" value="Trypsin-like serine proteases"/>
    <property type="match status" value="1"/>
</dbReference>
<dbReference type="GO" id="GO:0004252">
    <property type="term" value="F:serine-type endopeptidase activity"/>
    <property type="evidence" value="ECO:0007669"/>
    <property type="project" value="InterPro"/>
</dbReference>
<gene>
    <name evidence="3" type="ORF">DSTB1V02_LOCUS10180</name>
</gene>
<dbReference type="InterPro" id="IPR001314">
    <property type="entry name" value="Peptidase_S1A"/>
</dbReference>
<dbReference type="OrthoDB" id="6380398at2759"/>
<dbReference type="PROSITE" id="PS50240">
    <property type="entry name" value="TRYPSIN_DOM"/>
    <property type="match status" value="1"/>
</dbReference>
<reference evidence="3" key="1">
    <citation type="submission" date="2020-11" db="EMBL/GenBank/DDBJ databases">
        <authorList>
            <person name="Tran Van P."/>
        </authorList>
    </citation>
    <scope>NUCLEOTIDE SEQUENCE</scope>
</reference>
<dbReference type="PANTHER" id="PTHR24252">
    <property type="entry name" value="ACROSIN-RELATED"/>
    <property type="match status" value="1"/>
</dbReference>
<dbReference type="Proteomes" id="UP000677054">
    <property type="component" value="Unassembled WGS sequence"/>
</dbReference>
<evidence type="ECO:0000256" key="1">
    <source>
        <dbReference type="ARBA" id="ARBA00023157"/>
    </source>
</evidence>
<dbReference type="GO" id="GO:0006508">
    <property type="term" value="P:proteolysis"/>
    <property type="evidence" value="ECO:0007669"/>
    <property type="project" value="InterPro"/>
</dbReference>
<dbReference type="InterPro" id="IPR043504">
    <property type="entry name" value="Peptidase_S1_PA_chymotrypsin"/>
</dbReference>
<organism evidence="3">
    <name type="scientific">Darwinula stevensoni</name>
    <dbReference type="NCBI Taxonomy" id="69355"/>
    <lineage>
        <taxon>Eukaryota</taxon>
        <taxon>Metazoa</taxon>
        <taxon>Ecdysozoa</taxon>
        <taxon>Arthropoda</taxon>
        <taxon>Crustacea</taxon>
        <taxon>Oligostraca</taxon>
        <taxon>Ostracoda</taxon>
        <taxon>Podocopa</taxon>
        <taxon>Podocopida</taxon>
        <taxon>Darwinulocopina</taxon>
        <taxon>Darwinuloidea</taxon>
        <taxon>Darwinulidae</taxon>
        <taxon>Darwinula</taxon>
    </lineage>
</organism>
<protein>
    <recommendedName>
        <fullName evidence="2">Peptidase S1 domain-containing protein</fullName>
    </recommendedName>
</protein>